<dbReference type="RefSeq" id="WP_379074480.1">
    <property type="nucleotide sequence ID" value="NZ_JBHULL010000003.1"/>
</dbReference>
<dbReference type="Proteomes" id="UP001597461">
    <property type="component" value="Unassembled WGS sequence"/>
</dbReference>
<evidence type="ECO:0000313" key="2">
    <source>
        <dbReference type="Proteomes" id="UP001597461"/>
    </source>
</evidence>
<sequence length="161" mass="18933">MINNRLDFLKRKTKGKFLQKQYDDMFISNGLDNPEYINLEKSDSLINRVREVFPEIQEQTEILPDNITVFDSELLTKAFSTADSDYCYLYSDDVYYCGMYLTNSKSALQCCLDIARLGYSSTCFLLDKELKFSILINYYDEGHNEYRNKFDIQLKQLIPGR</sequence>
<reference evidence="2" key="1">
    <citation type="journal article" date="2019" name="Int. J. Syst. Evol. Microbiol.">
        <title>The Global Catalogue of Microorganisms (GCM) 10K type strain sequencing project: providing services to taxonomists for standard genome sequencing and annotation.</title>
        <authorList>
            <consortium name="The Broad Institute Genomics Platform"/>
            <consortium name="The Broad Institute Genome Sequencing Center for Infectious Disease"/>
            <person name="Wu L."/>
            <person name="Ma J."/>
        </authorList>
    </citation>
    <scope>NUCLEOTIDE SEQUENCE [LARGE SCALE GENOMIC DNA]</scope>
    <source>
        <strain evidence="2">KCTC 42866</strain>
    </source>
</reference>
<name>A0ABW5MDN7_9SPHI</name>
<proteinExistence type="predicted"/>
<keyword evidence="2" id="KW-1185">Reference proteome</keyword>
<comment type="caution">
    <text evidence="1">The sequence shown here is derived from an EMBL/GenBank/DDBJ whole genome shotgun (WGS) entry which is preliminary data.</text>
</comment>
<gene>
    <name evidence="1" type="ORF">ACFSR6_02515</name>
</gene>
<evidence type="ECO:0000313" key="1">
    <source>
        <dbReference type="EMBL" id="MFD2581345.1"/>
    </source>
</evidence>
<protein>
    <submittedName>
        <fullName evidence="1">Uncharacterized protein</fullName>
    </submittedName>
</protein>
<accession>A0ABW5MDN7</accession>
<dbReference type="EMBL" id="JBHULL010000003">
    <property type="protein sequence ID" value="MFD2581345.1"/>
    <property type="molecule type" value="Genomic_DNA"/>
</dbReference>
<organism evidence="1 2">
    <name type="scientific">Pedobacter vanadiisoli</name>
    <dbReference type="NCBI Taxonomy" id="1761975"/>
    <lineage>
        <taxon>Bacteria</taxon>
        <taxon>Pseudomonadati</taxon>
        <taxon>Bacteroidota</taxon>
        <taxon>Sphingobacteriia</taxon>
        <taxon>Sphingobacteriales</taxon>
        <taxon>Sphingobacteriaceae</taxon>
        <taxon>Pedobacter</taxon>
    </lineage>
</organism>